<organism evidence="5 6">
    <name type="scientific">Branchiostoma lanceolatum</name>
    <name type="common">Common lancelet</name>
    <name type="synonym">Amphioxus lanceolatum</name>
    <dbReference type="NCBI Taxonomy" id="7740"/>
    <lineage>
        <taxon>Eukaryota</taxon>
        <taxon>Metazoa</taxon>
        <taxon>Chordata</taxon>
        <taxon>Cephalochordata</taxon>
        <taxon>Leptocardii</taxon>
        <taxon>Amphioxiformes</taxon>
        <taxon>Branchiostomatidae</taxon>
        <taxon>Branchiostoma</taxon>
    </lineage>
</organism>
<proteinExistence type="predicted"/>
<dbReference type="InterPro" id="IPR000210">
    <property type="entry name" value="BTB/POZ_dom"/>
</dbReference>
<dbReference type="Pfam" id="PF07707">
    <property type="entry name" value="BACK"/>
    <property type="match status" value="1"/>
</dbReference>
<keyword evidence="2" id="KW-0677">Repeat</keyword>
<dbReference type="SUPFAM" id="SSF117281">
    <property type="entry name" value="Kelch motif"/>
    <property type="match status" value="1"/>
</dbReference>
<dbReference type="OrthoDB" id="6482909at2759"/>
<dbReference type="InterPro" id="IPR011333">
    <property type="entry name" value="SKP1/BTB/POZ_sf"/>
</dbReference>
<dbReference type="EMBL" id="OV696690">
    <property type="protein sequence ID" value="CAH1265145.1"/>
    <property type="molecule type" value="Genomic_DNA"/>
</dbReference>
<keyword evidence="1" id="KW-0880">Kelch repeat</keyword>
<dbReference type="Gene3D" id="1.25.40.420">
    <property type="match status" value="1"/>
</dbReference>
<dbReference type="SMART" id="SM00875">
    <property type="entry name" value="BACK"/>
    <property type="match status" value="1"/>
</dbReference>
<gene>
    <name evidence="5" type="primary">KLHL24</name>
    <name evidence="5" type="ORF">BLAG_LOCUS19218</name>
</gene>
<dbReference type="PANTHER" id="PTHR24412">
    <property type="entry name" value="KELCH PROTEIN"/>
    <property type="match status" value="1"/>
</dbReference>
<keyword evidence="6" id="KW-1185">Reference proteome</keyword>
<dbReference type="AlphaFoldDB" id="A0A8J9ZXH9"/>
<dbReference type="Pfam" id="PF01344">
    <property type="entry name" value="Kelch_1"/>
    <property type="match status" value="1"/>
</dbReference>
<name>A0A8J9ZXH9_BRALA</name>
<evidence type="ECO:0000256" key="1">
    <source>
        <dbReference type="ARBA" id="ARBA00022441"/>
    </source>
</evidence>
<protein>
    <submittedName>
        <fullName evidence="5">KLHL24 protein</fullName>
    </submittedName>
</protein>
<dbReference type="InterPro" id="IPR015915">
    <property type="entry name" value="Kelch-typ_b-propeller"/>
</dbReference>
<dbReference type="SMART" id="SM00225">
    <property type="entry name" value="BTB"/>
    <property type="match status" value="1"/>
</dbReference>
<accession>A0A8J9ZXH9</accession>
<evidence type="ECO:0000313" key="6">
    <source>
        <dbReference type="Proteomes" id="UP000838412"/>
    </source>
</evidence>
<reference evidence="5" key="1">
    <citation type="submission" date="2022-01" db="EMBL/GenBank/DDBJ databases">
        <authorList>
            <person name="Braso-Vives M."/>
        </authorList>
    </citation>
    <scope>NUCLEOTIDE SEQUENCE</scope>
</reference>
<evidence type="ECO:0000256" key="2">
    <source>
        <dbReference type="ARBA" id="ARBA00022737"/>
    </source>
</evidence>
<feature type="region of interest" description="Disordered" evidence="3">
    <location>
        <begin position="1"/>
        <end position="31"/>
    </location>
</feature>
<dbReference type="FunFam" id="1.25.40.420:FF:000001">
    <property type="entry name" value="Kelch-like family member 12"/>
    <property type="match status" value="1"/>
</dbReference>
<dbReference type="InterPro" id="IPR011705">
    <property type="entry name" value="BACK"/>
</dbReference>
<dbReference type="SMART" id="SM00612">
    <property type="entry name" value="Kelch"/>
    <property type="match status" value="2"/>
</dbReference>
<dbReference type="InterPro" id="IPR006652">
    <property type="entry name" value="Kelch_1"/>
</dbReference>
<dbReference type="PROSITE" id="PS50097">
    <property type="entry name" value="BTB"/>
    <property type="match status" value="1"/>
</dbReference>
<evidence type="ECO:0000256" key="3">
    <source>
        <dbReference type="SAM" id="MobiDB-lite"/>
    </source>
</evidence>
<evidence type="ECO:0000259" key="4">
    <source>
        <dbReference type="PROSITE" id="PS50097"/>
    </source>
</evidence>
<feature type="compositionally biased region" description="Low complexity" evidence="3">
    <location>
        <begin position="20"/>
        <end position="30"/>
    </location>
</feature>
<dbReference type="PANTHER" id="PTHR24412:SF272">
    <property type="entry name" value="KELCH-LIKE PROTEIN DIABLO"/>
    <property type="match status" value="1"/>
</dbReference>
<dbReference type="SUPFAM" id="SSF54695">
    <property type="entry name" value="POZ domain"/>
    <property type="match status" value="1"/>
</dbReference>
<evidence type="ECO:0000313" key="5">
    <source>
        <dbReference type="EMBL" id="CAH1265145.1"/>
    </source>
</evidence>
<feature type="domain" description="BTB" evidence="4">
    <location>
        <begin position="71"/>
        <end position="137"/>
    </location>
</feature>
<dbReference type="Gene3D" id="3.30.710.10">
    <property type="entry name" value="Potassium Channel Kv1.1, Chain A"/>
    <property type="match status" value="1"/>
</dbReference>
<dbReference type="Proteomes" id="UP000838412">
    <property type="component" value="Chromosome 5"/>
</dbReference>
<sequence length="467" mass="51440">MFVHPDALRDYDDRDESDGGDSSLDCDSVSNGSDIEVIESSEDGSRLIKNNGHGRKLLAELASQRNTGDFLDFAIQVGGRAFPCHRAVLATTPYFKAMLSSNLAESSSKVIKLHGTDSISFSKILDFLYTGEIRISEDDKFIQDNLCPADCLGVMRLADTYGLSDLKKSARKMAMSNFSDANQDEEFLSLSVQELLDLLEDEDLKVTNEDEVVNFVIRWLDHAPEKRQTVILQILQEIRLTCVKISVLQKLESHPVIQESAECLAKITAAKEKHLLGKKVEGEEASRTRRGISDNLAIIVGGWMAVKKPQTEPVQLTPGPPLQSIICLDPDSQQYYHIANLPTPVSGYMSVASAGRHLYVTGGRVHPLVGHGPHTPPSKQAFRYDFPSDTWLKLPDMPRGRAGHHSVIVDGKLFVVGSDAEATSLGTKDYCDPEEDDDDAEGTTSLVTMDCYDPEEGAWIKITMLLG</sequence>
<dbReference type="Gene3D" id="2.120.10.80">
    <property type="entry name" value="Kelch-type beta propeller"/>
    <property type="match status" value="1"/>
</dbReference>
<feature type="compositionally biased region" description="Basic and acidic residues" evidence="3">
    <location>
        <begin position="1"/>
        <end position="12"/>
    </location>
</feature>